<evidence type="ECO:0000256" key="9">
    <source>
        <dbReference type="RuleBase" id="RU004005"/>
    </source>
</evidence>
<evidence type="ECO:0000256" key="4">
    <source>
        <dbReference type="ARBA" id="ARBA00022730"/>
    </source>
</evidence>
<dbReference type="InterPro" id="IPR047867">
    <property type="entry name" value="Ribosomal_uL22_bac/org-type"/>
</dbReference>
<keyword evidence="5" id="KW-0694">RNA-binding</keyword>
<dbReference type="SUPFAM" id="SSF54843">
    <property type="entry name" value="Ribosomal protein L22"/>
    <property type="match status" value="1"/>
</dbReference>
<name>A0A0G4EMF9_VITBC</name>
<dbReference type="EMBL" id="CDMY01000273">
    <property type="protein sequence ID" value="CEL98575.1"/>
    <property type="molecule type" value="Genomic_DNA"/>
</dbReference>
<keyword evidence="6 9" id="KW-0689">Ribosomal protein</keyword>
<evidence type="ECO:0000313" key="12">
    <source>
        <dbReference type="EMBL" id="CEL98575.1"/>
    </source>
</evidence>
<dbReference type="InterPro" id="IPR005727">
    <property type="entry name" value="Ribosomal_uL22_bac/chlpt-type"/>
</dbReference>
<keyword evidence="4" id="KW-0699">rRNA-binding</keyword>
<dbReference type="GO" id="GO:0006412">
    <property type="term" value="P:translation"/>
    <property type="evidence" value="ECO:0007669"/>
    <property type="project" value="InterPro"/>
</dbReference>
<keyword evidence="3" id="KW-0934">Plastid</keyword>
<evidence type="ECO:0000256" key="1">
    <source>
        <dbReference type="ARBA" id="ARBA00004474"/>
    </source>
</evidence>
<sequence length="201" mass="22454">MTGEMKVLALVAVFAADAFRCFAITPDHTSFVSPVPLLRQRLNSNALDRSPLSPSHSPTQSSLSQHPLTVTHVGKQKSVWANRPDPQKIAGKRLVTAEARFLRLSTIKTLRTLSEIKGKPLLEALAILEWSPRKPAKQVYKCIKSALANARQKYGANSVKPRIFTVLANRGPYRKRVHFQSRGRASVYRRPTTHIKVVLEV</sequence>
<dbReference type="GO" id="GO:0019843">
    <property type="term" value="F:rRNA binding"/>
    <property type="evidence" value="ECO:0007669"/>
    <property type="project" value="UniProtKB-KW"/>
</dbReference>
<evidence type="ECO:0000256" key="5">
    <source>
        <dbReference type="ARBA" id="ARBA00022884"/>
    </source>
</evidence>
<evidence type="ECO:0000256" key="8">
    <source>
        <dbReference type="ARBA" id="ARBA00035285"/>
    </source>
</evidence>
<proteinExistence type="inferred from homology"/>
<evidence type="ECO:0000256" key="11">
    <source>
        <dbReference type="SAM" id="SignalP"/>
    </source>
</evidence>
<dbReference type="OrthoDB" id="1840754at2759"/>
<comment type="similarity">
    <text evidence="2 9">Belongs to the universal ribosomal protein uL22 family.</text>
</comment>
<dbReference type="CDD" id="cd00336">
    <property type="entry name" value="Ribosomal_L22"/>
    <property type="match status" value="1"/>
</dbReference>
<comment type="subcellular location">
    <subcellularLocation>
        <location evidence="1">Plastid</location>
    </subcellularLocation>
</comment>
<dbReference type="GO" id="GO:0015934">
    <property type="term" value="C:large ribosomal subunit"/>
    <property type="evidence" value="ECO:0007669"/>
    <property type="project" value="InterPro"/>
</dbReference>
<accession>A0A0G4EMF9</accession>
<dbReference type="PANTHER" id="PTHR13501:SF10">
    <property type="entry name" value="LARGE RIBOSOMAL SUBUNIT PROTEIN UL22M"/>
    <property type="match status" value="1"/>
</dbReference>
<dbReference type="GO" id="GO:0009536">
    <property type="term" value="C:plastid"/>
    <property type="evidence" value="ECO:0007669"/>
    <property type="project" value="UniProtKB-SubCell"/>
</dbReference>
<dbReference type="InterPro" id="IPR001063">
    <property type="entry name" value="Ribosomal_uL22"/>
</dbReference>
<dbReference type="InParanoid" id="A0A0G4EMF9"/>
<reference evidence="12 13" key="1">
    <citation type="submission" date="2014-11" db="EMBL/GenBank/DDBJ databases">
        <authorList>
            <person name="Zhu J."/>
            <person name="Qi W."/>
            <person name="Song R."/>
        </authorList>
    </citation>
    <scope>NUCLEOTIDE SEQUENCE [LARGE SCALE GENOMIC DNA]</scope>
</reference>
<keyword evidence="13" id="KW-1185">Reference proteome</keyword>
<evidence type="ECO:0000256" key="3">
    <source>
        <dbReference type="ARBA" id="ARBA00022640"/>
    </source>
</evidence>
<feature type="chain" id="PRO_5005187991" description="Large ribosomal subunit protein uL22c" evidence="11">
    <location>
        <begin position="24"/>
        <end position="201"/>
    </location>
</feature>
<dbReference type="Pfam" id="PF00237">
    <property type="entry name" value="Ribosomal_L22"/>
    <property type="match status" value="1"/>
</dbReference>
<feature type="signal peptide" evidence="11">
    <location>
        <begin position="1"/>
        <end position="23"/>
    </location>
</feature>
<dbReference type="NCBIfam" id="TIGR01044">
    <property type="entry name" value="rplV_bact"/>
    <property type="match status" value="1"/>
</dbReference>
<feature type="region of interest" description="Disordered" evidence="10">
    <location>
        <begin position="47"/>
        <end position="67"/>
    </location>
</feature>
<feature type="compositionally biased region" description="Low complexity" evidence="10">
    <location>
        <begin position="50"/>
        <end position="67"/>
    </location>
</feature>
<evidence type="ECO:0000256" key="2">
    <source>
        <dbReference type="ARBA" id="ARBA00009451"/>
    </source>
</evidence>
<dbReference type="STRING" id="1169540.A0A0G4EMF9"/>
<organism evidence="12 13">
    <name type="scientific">Vitrella brassicaformis (strain CCMP3155)</name>
    <dbReference type="NCBI Taxonomy" id="1169540"/>
    <lineage>
        <taxon>Eukaryota</taxon>
        <taxon>Sar</taxon>
        <taxon>Alveolata</taxon>
        <taxon>Colpodellida</taxon>
        <taxon>Vitrellaceae</taxon>
        <taxon>Vitrella</taxon>
    </lineage>
</organism>
<keyword evidence="7 9" id="KW-0687">Ribonucleoprotein</keyword>
<dbReference type="PhylomeDB" id="A0A0G4EMF9"/>
<evidence type="ECO:0000256" key="7">
    <source>
        <dbReference type="ARBA" id="ARBA00023274"/>
    </source>
</evidence>
<evidence type="ECO:0000256" key="10">
    <source>
        <dbReference type="SAM" id="MobiDB-lite"/>
    </source>
</evidence>
<evidence type="ECO:0000256" key="6">
    <source>
        <dbReference type="ARBA" id="ARBA00022980"/>
    </source>
</evidence>
<dbReference type="AlphaFoldDB" id="A0A0G4EMF9"/>
<evidence type="ECO:0000313" key="13">
    <source>
        <dbReference type="Proteomes" id="UP000041254"/>
    </source>
</evidence>
<dbReference type="PANTHER" id="PTHR13501">
    <property type="entry name" value="CHLOROPLAST 50S RIBOSOMAL PROTEIN L22-RELATED"/>
    <property type="match status" value="1"/>
</dbReference>
<dbReference type="Proteomes" id="UP000041254">
    <property type="component" value="Unassembled WGS sequence"/>
</dbReference>
<dbReference type="GO" id="GO:0003735">
    <property type="term" value="F:structural constituent of ribosome"/>
    <property type="evidence" value="ECO:0007669"/>
    <property type="project" value="InterPro"/>
</dbReference>
<keyword evidence="11" id="KW-0732">Signal</keyword>
<dbReference type="VEuPathDB" id="CryptoDB:Vbra_7961"/>
<dbReference type="InterPro" id="IPR036394">
    <property type="entry name" value="Ribosomal_uL22_sf"/>
</dbReference>
<protein>
    <recommendedName>
        <fullName evidence="8">Large ribosomal subunit protein uL22c</fullName>
    </recommendedName>
</protein>
<dbReference type="Gene3D" id="3.90.470.10">
    <property type="entry name" value="Ribosomal protein L22/L17"/>
    <property type="match status" value="1"/>
</dbReference>
<gene>
    <name evidence="12" type="ORF">Vbra_7961</name>
</gene>